<name>A0ABR1BVU1_NECAM</name>
<protein>
    <submittedName>
        <fullName evidence="1">Uncharacterized protein</fullName>
    </submittedName>
</protein>
<evidence type="ECO:0000313" key="2">
    <source>
        <dbReference type="Proteomes" id="UP001303046"/>
    </source>
</evidence>
<accession>A0ABR1BVU1</accession>
<comment type="caution">
    <text evidence="1">The sequence shown here is derived from an EMBL/GenBank/DDBJ whole genome shotgun (WGS) entry which is preliminary data.</text>
</comment>
<proteinExistence type="predicted"/>
<dbReference type="EMBL" id="JAVFWL010000001">
    <property type="protein sequence ID" value="KAK6730504.1"/>
    <property type="molecule type" value="Genomic_DNA"/>
</dbReference>
<reference evidence="1 2" key="1">
    <citation type="submission" date="2023-08" db="EMBL/GenBank/DDBJ databases">
        <title>A Necator americanus chromosomal reference genome.</title>
        <authorList>
            <person name="Ilik V."/>
            <person name="Petrzelkova K.J."/>
            <person name="Pardy F."/>
            <person name="Fuh T."/>
            <person name="Niatou-Singa F.S."/>
            <person name="Gouil Q."/>
            <person name="Baker L."/>
            <person name="Ritchie M.E."/>
            <person name="Jex A.R."/>
            <person name="Gazzola D."/>
            <person name="Li H."/>
            <person name="Toshio Fujiwara R."/>
            <person name="Zhan B."/>
            <person name="Aroian R.V."/>
            <person name="Pafco B."/>
            <person name="Schwarz E.M."/>
        </authorList>
    </citation>
    <scope>NUCLEOTIDE SEQUENCE [LARGE SCALE GENOMIC DNA]</scope>
    <source>
        <strain evidence="1 2">Aroian</strain>
        <tissue evidence="1">Whole animal</tissue>
    </source>
</reference>
<dbReference type="Proteomes" id="UP001303046">
    <property type="component" value="Unassembled WGS sequence"/>
</dbReference>
<evidence type="ECO:0000313" key="1">
    <source>
        <dbReference type="EMBL" id="KAK6730504.1"/>
    </source>
</evidence>
<sequence>MQAKKFKYNVIGLTEKRRVNPVYDTREELFLGTCDSRAVGGVGALVNTNMAMNIDSFEQLTSKSHVCG</sequence>
<organism evidence="1 2">
    <name type="scientific">Necator americanus</name>
    <name type="common">Human hookworm</name>
    <dbReference type="NCBI Taxonomy" id="51031"/>
    <lineage>
        <taxon>Eukaryota</taxon>
        <taxon>Metazoa</taxon>
        <taxon>Ecdysozoa</taxon>
        <taxon>Nematoda</taxon>
        <taxon>Chromadorea</taxon>
        <taxon>Rhabditida</taxon>
        <taxon>Rhabditina</taxon>
        <taxon>Rhabditomorpha</taxon>
        <taxon>Strongyloidea</taxon>
        <taxon>Ancylostomatidae</taxon>
        <taxon>Bunostominae</taxon>
        <taxon>Necator</taxon>
    </lineage>
</organism>
<gene>
    <name evidence="1" type="primary">Necator_chrI.g3271</name>
    <name evidence="1" type="ORF">RB195_007142</name>
</gene>
<keyword evidence="2" id="KW-1185">Reference proteome</keyword>